<dbReference type="SUPFAM" id="SSF52172">
    <property type="entry name" value="CheY-like"/>
    <property type="match status" value="1"/>
</dbReference>
<dbReference type="SMART" id="SM00421">
    <property type="entry name" value="HTH_LUXR"/>
    <property type="match status" value="1"/>
</dbReference>
<dbReference type="PANTHER" id="PTHR43214">
    <property type="entry name" value="TWO-COMPONENT RESPONSE REGULATOR"/>
    <property type="match status" value="1"/>
</dbReference>
<evidence type="ECO:0000313" key="6">
    <source>
        <dbReference type="EMBL" id="RXR06463.1"/>
    </source>
</evidence>
<keyword evidence="2" id="KW-0238">DNA-binding</keyword>
<sequence length="214" mass="24057">MDEAQRPPVRLYLLDDHTLFREGLLRLLDADPRFQVVGQSGALAEAIVQIASLQPDVVILDFDLGDYNALDYMRRQAEQPRRTATLVVTAGVSERDALELIRLGVSGICRKDVSTDALIDSIHAVAMGRVLIEQRYLQSLVATGAQQDRVSFTERERDVLRGLLRGYSNKQIARQLGSSESAIKATFQQLFNKLDVRSRSQLVMVILQDYRDLV</sequence>
<dbReference type="InterPro" id="IPR000792">
    <property type="entry name" value="Tscrpt_reg_LuxR_C"/>
</dbReference>
<evidence type="ECO:0000256" key="3">
    <source>
        <dbReference type="PROSITE-ProRule" id="PRU00169"/>
    </source>
</evidence>
<dbReference type="InterPro" id="IPR016032">
    <property type="entry name" value="Sig_transdc_resp-reg_C-effctor"/>
</dbReference>
<dbReference type="InterPro" id="IPR001789">
    <property type="entry name" value="Sig_transdc_resp-reg_receiver"/>
</dbReference>
<dbReference type="OrthoDB" id="9796655at2"/>
<dbReference type="EMBL" id="SAWZ01000003">
    <property type="protein sequence ID" value="RXR06463.1"/>
    <property type="molecule type" value="Genomic_DNA"/>
</dbReference>
<proteinExistence type="predicted"/>
<dbReference type="CDD" id="cd17535">
    <property type="entry name" value="REC_NarL-like"/>
    <property type="match status" value="1"/>
</dbReference>
<dbReference type="InterPro" id="IPR058245">
    <property type="entry name" value="NreC/VraR/RcsB-like_REC"/>
</dbReference>
<dbReference type="PROSITE" id="PS50110">
    <property type="entry name" value="RESPONSE_REGULATORY"/>
    <property type="match status" value="1"/>
</dbReference>
<dbReference type="InterPro" id="IPR011006">
    <property type="entry name" value="CheY-like_superfamily"/>
</dbReference>
<evidence type="ECO:0000313" key="7">
    <source>
        <dbReference type="Proteomes" id="UP000289784"/>
    </source>
</evidence>
<keyword evidence="1 3" id="KW-0597">Phosphoprotein</keyword>
<feature type="domain" description="HTH luxR-type" evidence="4">
    <location>
        <begin position="145"/>
        <end position="210"/>
    </location>
</feature>
<dbReference type="Pfam" id="PF00072">
    <property type="entry name" value="Response_reg"/>
    <property type="match status" value="1"/>
</dbReference>
<name>A0A4Q1JW10_9GAMM</name>
<feature type="modified residue" description="4-aspartylphosphate" evidence="3">
    <location>
        <position position="61"/>
    </location>
</feature>
<dbReference type="RefSeq" id="WP_129470570.1">
    <property type="nucleotide sequence ID" value="NZ_SAWZ01000003.1"/>
</dbReference>
<gene>
    <name evidence="6" type="ORF">EPA99_07395</name>
</gene>
<dbReference type="PRINTS" id="PR00038">
    <property type="entry name" value="HTHLUXR"/>
</dbReference>
<dbReference type="Pfam" id="PF00196">
    <property type="entry name" value="GerE"/>
    <property type="match status" value="1"/>
</dbReference>
<evidence type="ECO:0000259" key="4">
    <source>
        <dbReference type="PROSITE" id="PS50043"/>
    </source>
</evidence>
<feature type="domain" description="Response regulatory" evidence="5">
    <location>
        <begin position="10"/>
        <end position="126"/>
    </location>
</feature>
<evidence type="ECO:0000259" key="5">
    <source>
        <dbReference type="PROSITE" id="PS50110"/>
    </source>
</evidence>
<dbReference type="CDD" id="cd06170">
    <property type="entry name" value="LuxR_C_like"/>
    <property type="match status" value="1"/>
</dbReference>
<evidence type="ECO:0000256" key="2">
    <source>
        <dbReference type="ARBA" id="ARBA00023125"/>
    </source>
</evidence>
<dbReference type="GO" id="GO:0003677">
    <property type="term" value="F:DNA binding"/>
    <property type="evidence" value="ECO:0007669"/>
    <property type="project" value="UniProtKB-KW"/>
</dbReference>
<dbReference type="AlphaFoldDB" id="A0A4Q1JW10"/>
<dbReference type="PROSITE" id="PS50043">
    <property type="entry name" value="HTH_LUXR_2"/>
    <property type="match status" value="1"/>
</dbReference>
<dbReference type="SMART" id="SM00448">
    <property type="entry name" value="REC"/>
    <property type="match status" value="1"/>
</dbReference>
<reference evidence="6 7" key="1">
    <citation type="submission" date="2019-01" db="EMBL/GenBank/DDBJ databases">
        <title>Pseudoxanthomonas composti sp. nov., isolated from compost.</title>
        <authorList>
            <person name="Yang G."/>
        </authorList>
    </citation>
    <scope>NUCLEOTIDE SEQUENCE [LARGE SCALE GENOMIC DNA]</scope>
    <source>
        <strain evidence="6 7">GSS15</strain>
    </source>
</reference>
<protein>
    <submittedName>
        <fullName evidence="6">Response regulator transcription factor</fullName>
    </submittedName>
</protein>
<dbReference type="GO" id="GO:0000160">
    <property type="term" value="P:phosphorelay signal transduction system"/>
    <property type="evidence" value="ECO:0007669"/>
    <property type="project" value="InterPro"/>
</dbReference>
<comment type="caution">
    <text evidence="6">The sequence shown here is derived from an EMBL/GenBank/DDBJ whole genome shotgun (WGS) entry which is preliminary data.</text>
</comment>
<organism evidence="6 7">
    <name type="scientific">Pseudoxanthomonas composti</name>
    <dbReference type="NCBI Taxonomy" id="2137479"/>
    <lineage>
        <taxon>Bacteria</taxon>
        <taxon>Pseudomonadati</taxon>
        <taxon>Pseudomonadota</taxon>
        <taxon>Gammaproteobacteria</taxon>
        <taxon>Lysobacterales</taxon>
        <taxon>Lysobacteraceae</taxon>
        <taxon>Pseudoxanthomonas</taxon>
    </lineage>
</organism>
<keyword evidence="7" id="KW-1185">Reference proteome</keyword>
<dbReference type="Proteomes" id="UP000289784">
    <property type="component" value="Unassembled WGS sequence"/>
</dbReference>
<dbReference type="Gene3D" id="3.40.50.2300">
    <property type="match status" value="1"/>
</dbReference>
<accession>A0A4Q1JW10</accession>
<dbReference type="SUPFAM" id="SSF46894">
    <property type="entry name" value="C-terminal effector domain of the bipartite response regulators"/>
    <property type="match status" value="1"/>
</dbReference>
<dbReference type="GO" id="GO:0006355">
    <property type="term" value="P:regulation of DNA-templated transcription"/>
    <property type="evidence" value="ECO:0007669"/>
    <property type="project" value="InterPro"/>
</dbReference>
<evidence type="ECO:0000256" key="1">
    <source>
        <dbReference type="ARBA" id="ARBA00022553"/>
    </source>
</evidence>
<dbReference type="InterPro" id="IPR039420">
    <property type="entry name" value="WalR-like"/>
</dbReference>